<comment type="caution">
    <text evidence="3">The sequence shown here is derived from an EMBL/GenBank/DDBJ whole genome shotgun (WGS) entry which is preliminary data.</text>
</comment>
<feature type="transmembrane region" description="Helical" evidence="1">
    <location>
        <begin position="146"/>
        <end position="167"/>
    </location>
</feature>
<keyword evidence="1" id="KW-0472">Membrane</keyword>
<feature type="transmembrane region" description="Helical" evidence="1">
    <location>
        <begin position="224"/>
        <end position="244"/>
    </location>
</feature>
<keyword evidence="2" id="KW-0732">Signal</keyword>
<feature type="transmembrane region" description="Helical" evidence="1">
    <location>
        <begin position="256"/>
        <end position="275"/>
    </location>
</feature>
<feature type="transmembrane region" description="Helical" evidence="1">
    <location>
        <begin position="346"/>
        <end position="366"/>
    </location>
</feature>
<gene>
    <name evidence="3" type="ORF">HHI36_009277</name>
</gene>
<feature type="chain" id="PRO_5044870566" evidence="2">
    <location>
        <begin position="19"/>
        <end position="374"/>
    </location>
</feature>
<accession>A0ABD2MVS4</accession>
<dbReference type="Proteomes" id="UP001516400">
    <property type="component" value="Unassembled WGS sequence"/>
</dbReference>
<name>A0ABD2MVS4_9CUCU</name>
<protein>
    <submittedName>
        <fullName evidence="3">Uncharacterized protein</fullName>
    </submittedName>
</protein>
<sequence length="374" mass="43252">MEQRIASLFLLIITLNFGESVISDKEYARLPPVFELDNFDRCMLLEDEALYCMIEFHLQPIDPKNTSKTWNNIQELKSDAKNYYHDNLRHGICVPFVCPNISKHHDDPQFKTELANCYNKKYEQYGVHGTIGYMHCETNEPKAYDFFDITVAISLIFYIIFVVYASFYEGLARYKSPQEYERLTSSSFGKFVSCFSIPRNWYRLKYVSDSPDVQTMKGIQGIRLYNMFLVIVAHSSMMASMASVSNVKWCHKVHGSINTILLASGPYAVETFFLLSSLMLTYLRLTPVLAVIIVLHCTLFYHVGTGPWWELSLGREREFCRENGWLNLLYINNLVNPTRMCFSETWYTAVDMQGFILVLAILYFTVKNQNGCGG</sequence>
<reference evidence="3 4" key="1">
    <citation type="journal article" date="2021" name="BMC Biol.">
        <title>Horizontally acquired antibacterial genes associated with adaptive radiation of ladybird beetles.</title>
        <authorList>
            <person name="Li H.S."/>
            <person name="Tang X.F."/>
            <person name="Huang Y.H."/>
            <person name="Xu Z.Y."/>
            <person name="Chen M.L."/>
            <person name="Du X.Y."/>
            <person name="Qiu B.Y."/>
            <person name="Chen P.T."/>
            <person name="Zhang W."/>
            <person name="Slipinski A."/>
            <person name="Escalona H.E."/>
            <person name="Waterhouse R.M."/>
            <person name="Zwick A."/>
            <person name="Pang H."/>
        </authorList>
    </citation>
    <scope>NUCLEOTIDE SEQUENCE [LARGE SCALE GENOMIC DNA]</scope>
    <source>
        <strain evidence="3">SYSU2018</strain>
    </source>
</reference>
<organism evidence="3 4">
    <name type="scientific">Cryptolaemus montrouzieri</name>
    <dbReference type="NCBI Taxonomy" id="559131"/>
    <lineage>
        <taxon>Eukaryota</taxon>
        <taxon>Metazoa</taxon>
        <taxon>Ecdysozoa</taxon>
        <taxon>Arthropoda</taxon>
        <taxon>Hexapoda</taxon>
        <taxon>Insecta</taxon>
        <taxon>Pterygota</taxon>
        <taxon>Neoptera</taxon>
        <taxon>Endopterygota</taxon>
        <taxon>Coleoptera</taxon>
        <taxon>Polyphaga</taxon>
        <taxon>Cucujiformia</taxon>
        <taxon>Coccinelloidea</taxon>
        <taxon>Coccinellidae</taxon>
        <taxon>Scymninae</taxon>
        <taxon>Scymnini</taxon>
        <taxon>Cryptolaemus</taxon>
    </lineage>
</organism>
<dbReference type="EMBL" id="JABFTP020000021">
    <property type="protein sequence ID" value="KAL3270221.1"/>
    <property type="molecule type" value="Genomic_DNA"/>
</dbReference>
<feature type="transmembrane region" description="Helical" evidence="1">
    <location>
        <begin position="282"/>
        <end position="303"/>
    </location>
</feature>
<keyword evidence="1" id="KW-0812">Transmembrane</keyword>
<feature type="signal peptide" evidence="2">
    <location>
        <begin position="1"/>
        <end position="18"/>
    </location>
</feature>
<evidence type="ECO:0000313" key="4">
    <source>
        <dbReference type="Proteomes" id="UP001516400"/>
    </source>
</evidence>
<dbReference type="InterPro" id="IPR052728">
    <property type="entry name" value="O2_lipid_transport_reg"/>
</dbReference>
<dbReference type="PANTHER" id="PTHR11161">
    <property type="entry name" value="O-ACYLTRANSFERASE"/>
    <property type="match status" value="1"/>
</dbReference>
<dbReference type="AlphaFoldDB" id="A0ABD2MVS4"/>
<evidence type="ECO:0000256" key="2">
    <source>
        <dbReference type="SAM" id="SignalP"/>
    </source>
</evidence>
<evidence type="ECO:0000313" key="3">
    <source>
        <dbReference type="EMBL" id="KAL3270221.1"/>
    </source>
</evidence>
<proteinExistence type="predicted"/>
<keyword evidence="4" id="KW-1185">Reference proteome</keyword>
<keyword evidence="1" id="KW-1133">Transmembrane helix</keyword>
<evidence type="ECO:0000256" key="1">
    <source>
        <dbReference type="SAM" id="Phobius"/>
    </source>
</evidence>
<dbReference type="PANTHER" id="PTHR11161:SF0">
    <property type="entry name" value="O-ACYLTRANSFERASE LIKE PROTEIN"/>
    <property type="match status" value="1"/>
</dbReference>